<dbReference type="KEGG" id="tact:SG35_000930"/>
<evidence type="ECO:0000256" key="1">
    <source>
        <dbReference type="SAM" id="MobiDB-lite"/>
    </source>
</evidence>
<accession>A0AAE9YQN0</accession>
<dbReference type="EMBL" id="CP059735">
    <property type="protein sequence ID" value="WDD99285.1"/>
    <property type="molecule type" value="Genomic_DNA"/>
</dbReference>
<evidence type="ECO:0000313" key="2">
    <source>
        <dbReference type="EMBL" id="WDD99285.1"/>
    </source>
</evidence>
<organism evidence="2 3">
    <name type="scientific">Thalassomonas actiniarum</name>
    <dbReference type="NCBI Taxonomy" id="485447"/>
    <lineage>
        <taxon>Bacteria</taxon>
        <taxon>Pseudomonadati</taxon>
        <taxon>Pseudomonadota</taxon>
        <taxon>Gammaproteobacteria</taxon>
        <taxon>Alteromonadales</taxon>
        <taxon>Colwelliaceae</taxon>
        <taxon>Thalassomonas</taxon>
    </lineage>
</organism>
<name>A0AAE9YQN0_9GAMM</name>
<keyword evidence="3" id="KW-1185">Reference proteome</keyword>
<dbReference type="RefSeq" id="WP_160298380.1">
    <property type="nucleotide sequence ID" value="NZ_CP059735.1"/>
</dbReference>
<sequence>MAKSNDMSEFHSVKVSLTENIPDHQYPPTNHHNRARHSLPLTIKGGRYHV</sequence>
<feature type="region of interest" description="Disordered" evidence="1">
    <location>
        <begin position="20"/>
        <end position="50"/>
    </location>
</feature>
<proteinExistence type="predicted"/>
<dbReference type="Proteomes" id="UP000032568">
    <property type="component" value="Chromosome"/>
</dbReference>
<protein>
    <submittedName>
        <fullName evidence="2">Uncharacterized protein</fullName>
    </submittedName>
</protein>
<reference evidence="2 3" key="2">
    <citation type="journal article" date="2022" name="Mar. Drugs">
        <title>Bioassay-Guided Fractionation Leads to the Detection of Cholic Acid Generated by the Rare Thalassomonas sp.</title>
        <authorList>
            <person name="Pheiffer F."/>
            <person name="Schneider Y.K."/>
            <person name="Hansen E.H."/>
            <person name="Andersen J.H."/>
            <person name="Isaksson J."/>
            <person name="Busche T."/>
            <person name="R C."/>
            <person name="Kalinowski J."/>
            <person name="Zyl L.V."/>
            <person name="Trindade M."/>
        </authorList>
    </citation>
    <scope>NUCLEOTIDE SEQUENCE [LARGE SCALE GENOMIC DNA]</scope>
    <source>
        <strain evidence="2 3">A5K-106</strain>
    </source>
</reference>
<gene>
    <name evidence="2" type="ORF">SG35_000930</name>
</gene>
<evidence type="ECO:0000313" key="3">
    <source>
        <dbReference type="Proteomes" id="UP000032568"/>
    </source>
</evidence>
<reference evidence="2 3" key="1">
    <citation type="journal article" date="2015" name="Genome Announc.">
        <title>Draft Genome Sequences of Marine Isolates of Thalassomonas viridans and Thalassomonas actiniarum.</title>
        <authorList>
            <person name="Olonade I."/>
            <person name="van Zyl L.J."/>
            <person name="Trindade M."/>
        </authorList>
    </citation>
    <scope>NUCLEOTIDE SEQUENCE [LARGE SCALE GENOMIC DNA]</scope>
    <source>
        <strain evidence="2 3">A5K-106</strain>
    </source>
</reference>
<dbReference type="AlphaFoldDB" id="A0AAE9YQN0"/>